<proteinExistence type="predicted"/>
<dbReference type="OrthoDB" id="10263328at2759"/>
<accession>A0A0D2NKW7</accession>
<evidence type="ECO:0000313" key="1">
    <source>
        <dbReference type="EMBL" id="KJA17186.1"/>
    </source>
</evidence>
<dbReference type="AlphaFoldDB" id="A0A0D2NKW7"/>
<organism evidence="1 2">
    <name type="scientific">Hypholoma sublateritium (strain FD-334 SS-4)</name>
    <dbReference type="NCBI Taxonomy" id="945553"/>
    <lineage>
        <taxon>Eukaryota</taxon>
        <taxon>Fungi</taxon>
        <taxon>Dikarya</taxon>
        <taxon>Basidiomycota</taxon>
        <taxon>Agaricomycotina</taxon>
        <taxon>Agaricomycetes</taxon>
        <taxon>Agaricomycetidae</taxon>
        <taxon>Agaricales</taxon>
        <taxon>Agaricineae</taxon>
        <taxon>Strophariaceae</taxon>
        <taxon>Hypholoma</taxon>
    </lineage>
</organism>
<reference evidence="2" key="1">
    <citation type="submission" date="2014-04" db="EMBL/GenBank/DDBJ databases">
        <title>Evolutionary Origins and Diversification of the Mycorrhizal Mutualists.</title>
        <authorList>
            <consortium name="DOE Joint Genome Institute"/>
            <consortium name="Mycorrhizal Genomics Consortium"/>
            <person name="Kohler A."/>
            <person name="Kuo A."/>
            <person name="Nagy L.G."/>
            <person name="Floudas D."/>
            <person name="Copeland A."/>
            <person name="Barry K.W."/>
            <person name="Cichocki N."/>
            <person name="Veneault-Fourrey C."/>
            <person name="LaButti K."/>
            <person name="Lindquist E.A."/>
            <person name="Lipzen A."/>
            <person name="Lundell T."/>
            <person name="Morin E."/>
            <person name="Murat C."/>
            <person name="Riley R."/>
            <person name="Ohm R."/>
            <person name="Sun H."/>
            <person name="Tunlid A."/>
            <person name="Henrissat B."/>
            <person name="Grigoriev I.V."/>
            <person name="Hibbett D.S."/>
            <person name="Martin F."/>
        </authorList>
    </citation>
    <scope>NUCLEOTIDE SEQUENCE [LARGE SCALE GENOMIC DNA]</scope>
    <source>
        <strain evidence="2">FD-334 SS-4</strain>
    </source>
</reference>
<dbReference type="InterPro" id="IPR011989">
    <property type="entry name" value="ARM-like"/>
</dbReference>
<sequence length="129" mass="14568">MSSSKTIVNIKSSDILVRDMWYVIVTVPNEEFSLEVQLNTIHSLQNSSLISKTVIVIYVLPSNPQITCRQKGKRNYIVQVIRETSQNASVAVQTDALEYLVRVMNLYCYGTGLYMTDSRLADSVRDEAS</sequence>
<gene>
    <name evidence="1" type="ORF">HYPSUDRAFT_206454</name>
</gene>
<dbReference type="Gene3D" id="1.25.10.10">
    <property type="entry name" value="Leucine-rich Repeat Variant"/>
    <property type="match status" value="1"/>
</dbReference>
<name>A0A0D2NKW7_HYPSF</name>
<dbReference type="Proteomes" id="UP000054270">
    <property type="component" value="Unassembled WGS sequence"/>
</dbReference>
<keyword evidence="2" id="KW-1185">Reference proteome</keyword>
<dbReference type="EMBL" id="KN817608">
    <property type="protein sequence ID" value="KJA17186.1"/>
    <property type="molecule type" value="Genomic_DNA"/>
</dbReference>
<evidence type="ECO:0000313" key="2">
    <source>
        <dbReference type="Proteomes" id="UP000054270"/>
    </source>
</evidence>
<protein>
    <submittedName>
        <fullName evidence="1">Uncharacterized protein</fullName>
    </submittedName>
</protein>